<comment type="similarity">
    <text evidence="1">Belongs to the RdRP family.</text>
</comment>
<dbReference type="PANTHER" id="PTHR23079">
    <property type="entry name" value="RNA-DEPENDENT RNA POLYMERASE"/>
    <property type="match status" value="1"/>
</dbReference>
<dbReference type="PANTHER" id="PTHR23079:SF17">
    <property type="entry name" value="RNA-DEPENDENT RNA POLYMERASE"/>
    <property type="match status" value="1"/>
</dbReference>
<reference evidence="4 5" key="1">
    <citation type="submission" date="2014-02" db="EMBL/GenBank/DDBJ databases">
        <title>The genome sequence of the entomopathogenic fungus Metarhizium robertsii ARSEF 2575.</title>
        <authorList>
            <person name="Giuliano Garisto Donzelli B."/>
            <person name="Roe B.A."/>
            <person name="Macmil S.L."/>
            <person name="Krasnoff S.B."/>
            <person name="Gibson D.M."/>
        </authorList>
    </citation>
    <scope>NUCLEOTIDE SEQUENCE [LARGE SCALE GENOMIC DNA]</scope>
    <source>
        <strain evidence="4 5">ARSEF 2575</strain>
    </source>
</reference>
<gene>
    <name evidence="4" type="ORF">X797_007855</name>
</gene>
<evidence type="ECO:0000259" key="3">
    <source>
        <dbReference type="Pfam" id="PF05183"/>
    </source>
</evidence>
<feature type="domain" description="RDRP core" evidence="3">
    <location>
        <begin position="311"/>
        <end position="915"/>
    </location>
</feature>
<keyword evidence="1" id="KW-0548">Nucleotidyltransferase</keyword>
<comment type="catalytic activity">
    <reaction evidence="1">
        <text>RNA(n) + a ribonucleoside 5'-triphosphate = RNA(n+1) + diphosphate</text>
        <dbReference type="Rhea" id="RHEA:21248"/>
        <dbReference type="Rhea" id="RHEA-COMP:14527"/>
        <dbReference type="Rhea" id="RHEA-COMP:17342"/>
        <dbReference type="ChEBI" id="CHEBI:33019"/>
        <dbReference type="ChEBI" id="CHEBI:61557"/>
        <dbReference type="ChEBI" id="CHEBI:140395"/>
        <dbReference type="EC" id="2.7.7.48"/>
    </reaction>
</comment>
<evidence type="ECO:0000313" key="5">
    <source>
        <dbReference type="Proteomes" id="UP000030151"/>
    </source>
</evidence>
<dbReference type="eggNOG" id="KOG0988">
    <property type="taxonomic scope" value="Eukaryota"/>
</dbReference>
<dbReference type="OrthoDB" id="6513042at2759"/>
<dbReference type="InterPro" id="IPR057596">
    <property type="entry name" value="RDRP_core"/>
</dbReference>
<dbReference type="GO" id="GO:0030422">
    <property type="term" value="P:siRNA processing"/>
    <property type="evidence" value="ECO:0007669"/>
    <property type="project" value="TreeGrafter"/>
</dbReference>
<feature type="region of interest" description="Disordered" evidence="2">
    <location>
        <begin position="264"/>
        <end position="283"/>
    </location>
</feature>
<feature type="compositionally biased region" description="Polar residues" evidence="2">
    <location>
        <begin position="1"/>
        <end position="13"/>
    </location>
</feature>
<dbReference type="AlphaFoldDB" id="A0A0A1UT63"/>
<proteinExistence type="inferred from homology"/>
<evidence type="ECO:0000313" key="4">
    <source>
        <dbReference type="EMBL" id="EXU99132.1"/>
    </source>
</evidence>
<comment type="caution">
    <text evidence="4">The sequence shown here is derived from an EMBL/GenBank/DDBJ whole genome shotgun (WGS) entry which is preliminary data.</text>
</comment>
<dbReference type="Proteomes" id="UP000030151">
    <property type="component" value="Unassembled WGS sequence"/>
</dbReference>
<feature type="region of interest" description="Disordered" evidence="2">
    <location>
        <begin position="1"/>
        <end position="24"/>
    </location>
</feature>
<dbReference type="GO" id="GO:0003723">
    <property type="term" value="F:RNA binding"/>
    <property type="evidence" value="ECO:0007669"/>
    <property type="project" value="UniProtKB-KW"/>
</dbReference>
<dbReference type="HOGENOM" id="CLU_001366_2_0_1"/>
<dbReference type="Pfam" id="PF05183">
    <property type="entry name" value="RdRP"/>
    <property type="match status" value="1"/>
</dbReference>
<keyword evidence="1" id="KW-0808">Transferase</keyword>
<protein>
    <recommendedName>
        <fullName evidence="1">RNA-dependent RNA polymerase</fullName>
        <ecNumber evidence="1">2.7.7.48</ecNumber>
    </recommendedName>
</protein>
<sequence length="1114" mass="124819">MLDDQASTNSVMDKQSRPDENGQSLLQVPIRLPATCTARQIAYGKLNLDKNDDTLIFAQHGCHDAAAGIEFAHDAITISVAELDRISIPNRTVGRIFVDRSKFALTMALHEPPRFYSRHDVACNWYRRAVMRNSPYYRTYSIRFEADMFDRAVNALEPRGSFRMLHQLLPIQHEHSGSNDASSLVEDLELRLHNLHCQESMIPFTLLFQAVALARSGHLDPATGCDIIDEARHLLHHAEPNVPAVTQLFRRRLFQAASESALDASRRGHNVSRRPENSASSRVTERHLLEQQAHDSRTPASGRALVLKALVTPTRIVLRGPDLETKNRVLRMFPGKSDHFLRVTFGDEDGEDLSYGDRTCNDDIFEHYRRILLRGLTVAGRRFEFLAFSHSSLRSHSAWFCSPFVGQSLTVQDCRSIVKSLGVFQNIRIPAKCAARIGQAFSETPIALSLSQRGIRLQYIDDVKNSAGTRVFSDGVGTISIDALQEVWDCLPERLGRPTCIQIRIAGVKGMLSLDSQLRGKYICIRSESMMKFKSQDLDVLGICDVGSRPLRFTLNRQIVKILEDMGIHHNWFLAWQDKAIRNFLSVASSTRHTRAFLRQYEVGTSLRLPELIEKLEENGIDYREDDFLRSVVGQAVLAELRFLKYKARIPVSKAVTLFGVMDETGFLQEGQIYVTYDVADHLGATGIEAAPAKGRALVTRSPALHPGDIQYVEMVTPPFGHALLELRNCIVFSSQGSRDLPSMLSGGDLDGDLYSVIWDPDAIPTRNLKPAEYPRISPKPNKRQVRQEDMANFFIDFMKNDVLGIIATRHQMYADLKPAGTLDPECIRLAEMHSAAVDYSKSGVPVEAHCIPKVPQARADFLVPAPTLALHLSNDASYFERLTACISESETSPAQPGFATYQSNKILGRLFREIDEHRIWKESTQAEVTTRTSGGIWDGLLKHVESDLSAVNIILDWETKLATAKNLRTEYDMALAETLRQFSVNPRGQVSEVEAFSGRSLNSAGRQSRRHRVYSAKLADRMEELTAWMSGRIRECSALELAEPSIFVNEQGDELRQQQQQQRLVELCRACVAVGGTGSMYGPAEDVGQPVGLESFRVLAAGILLSEVQKLLW</sequence>
<name>A0A0A1UT63_9HYPO</name>
<evidence type="ECO:0000256" key="1">
    <source>
        <dbReference type="RuleBase" id="RU363098"/>
    </source>
</evidence>
<dbReference type="InterPro" id="IPR007855">
    <property type="entry name" value="RDRP"/>
</dbReference>
<evidence type="ECO:0000256" key="2">
    <source>
        <dbReference type="SAM" id="MobiDB-lite"/>
    </source>
</evidence>
<keyword evidence="1 4" id="KW-0696">RNA-directed RNA polymerase</keyword>
<keyword evidence="1" id="KW-0694">RNA-binding</keyword>
<dbReference type="GO" id="GO:0003968">
    <property type="term" value="F:RNA-directed RNA polymerase activity"/>
    <property type="evidence" value="ECO:0007669"/>
    <property type="project" value="UniProtKB-KW"/>
</dbReference>
<accession>A0A0A1UT63</accession>
<dbReference type="EMBL" id="JELW01000021">
    <property type="protein sequence ID" value="EXU99132.1"/>
    <property type="molecule type" value="Genomic_DNA"/>
</dbReference>
<organism evidence="4 5">
    <name type="scientific">Metarhizium robertsii</name>
    <dbReference type="NCBI Taxonomy" id="568076"/>
    <lineage>
        <taxon>Eukaryota</taxon>
        <taxon>Fungi</taxon>
        <taxon>Dikarya</taxon>
        <taxon>Ascomycota</taxon>
        <taxon>Pezizomycotina</taxon>
        <taxon>Sordariomycetes</taxon>
        <taxon>Hypocreomycetidae</taxon>
        <taxon>Hypocreales</taxon>
        <taxon>Clavicipitaceae</taxon>
        <taxon>Metarhizium</taxon>
    </lineage>
</organism>
<dbReference type="EC" id="2.7.7.48" evidence="1"/>
<dbReference type="GO" id="GO:0031380">
    <property type="term" value="C:nuclear RNA-directed RNA polymerase complex"/>
    <property type="evidence" value="ECO:0007669"/>
    <property type="project" value="TreeGrafter"/>
</dbReference>